<dbReference type="GO" id="GO:0006334">
    <property type="term" value="P:nucleosome assembly"/>
    <property type="evidence" value="ECO:0007669"/>
    <property type="project" value="InterPro"/>
</dbReference>
<feature type="region of interest" description="Disordered" evidence="4">
    <location>
        <begin position="224"/>
        <end position="328"/>
    </location>
</feature>
<reference evidence="5" key="1">
    <citation type="submission" date="2021-12" db="EMBL/GenBank/DDBJ databases">
        <authorList>
            <person name="King R."/>
        </authorList>
    </citation>
    <scope>NUCLEOTIDE SEQUENCE</scope>
</reference>
<dbReference type="SUPFAM" id="SSF143113">
    <property type="entry name" value="NAP-like"/>
    <property type="match status" value="1"/>
</dbReference>
<dbReference type="EMBL" id="OU963863">
    <property type="protein sequence ID" value="CAH0385132.1"/>
    <property type="molecule type" value="Genomic_DNA"/>
</dbReference>
<dbReference type="AlphaFoldDB" id="A0A9P0F0Z6"/>
<dbReference type="InterPro" id="IPR002164">
    <property type="entry name" value="NAP_family"/>
</dbReference>
<feature type="compositionally biased region" description="Acidic residues" evidence="4">
    <location>
        <begin position="259"/>
        <end position="271"/>
    </location>
</feature>
<dbReference type="InterPro" id="IPR037231">
    <property type="entry name" value="NAP-like_sf"/>
</dbReference>
<dbReference type="Gene3D" id="1.20.5.1500">
    <property type="match status" value="1"/>
</dbReference>
<sequence length="328" mass="37306">MDGEPSAKRTKVDDDEVHQALQSIEENQKVLEELNKEAAEEMIKIEQIYSKKRQPVFNQRSECIAKVPKFWLKVFNNHHIMRRLMPPDEKECLSYLTNVDVEEFEDIRTGYRFKFTFDENPYFTNRVLIKGFYNDKTRGPTSTATHINWLDGKSLLNNFSNNRKQNYKMTFFKWFSDESNTSANHISEALKEDIWPNPILYYTKRDISSANGILTDSDVGSVIEIDDSNSSDDSDDDNDIQFNYNDSEGEGDSFHPDLSSDEEDGIYDGELNDSSSGVEERVGSGQPESVEDLDSSFNSDEPSAVNASESSENPGSQPSDNVKNSEGT</sequence>
<proteinExistence type="inferred from homology"/>
<dbReference type="Pfam" id="PF00956">
    <property type="entry name" value="NAP"/>
    <property type="match status" value="1"/>
</dbReference>
<dbReference type="KEGG" id="btab:109037487"/>
<accession>A0A9P0F0Z6</accession>
<feature type="coiled-coil region" evidence="3">
    <location>
        <begin position="17"/>
        <end position="51"/>
    </location>
</feature>
<protein>
    <recommendedName>
        <fullName evidence="7">Protein SET</fullName>
    </recommendedName>
</protein>
<evidence type="ECO:0000256" key="3">
    <source>
        <dbReference type="SAM" id="Coils"/>
    </source>
</evidence>
<keyword evidence="6" id="KW-1185">Reference proteome</keyword>
<evidence type="ECO:0000313" key="5">
    <source>
        <dbReference type="EMBL" id="CAH0385132.1"/>
    </source>
</evidence>
<gene>
    <name evidence="5" type="ORF">BEMITA_LOCUS4389</name>
</gene>
<keyword evidence="3" id="KW-0175">Coiled coil</keyword>
<dbReference type="OrthoDB" id="19419at2759"/>
<feature type="compositionally biased region" description="Acidic residues" evidence="4">
    <location>
        <begin position="224"/>
        <end position="239"/>
    </location>
</feature>
<dbReference type="Proteomes" id="UP001152759">
    <property type="component" value="Chromosome 2"/>
</dbReference>
<dbReference type="Gene3D" id="3.30.1120.90">
    <property type="entry name" value="Nucleosome assembly protein"/>
    <property type="match status" value="1"/>
</dbReference>
<evidence type="ECO:0000313" key="6">
    <source>
        <dbReference type="Proteomes" id="UP001152759"/>
    </source>
</evidence>
<feature type="compositionally biased region" description="Polar residues" evidence="4">
    <location>
        <begin position="295"/>
        <end position="328"/>
    </location>
</feature>
<evidence type="ECO:0000256" key="4">
    <source>
        <dbReference type="SAM" id="MobiDB-lite"/>
    </source>
</evidence>
<dbReference type="GO" id="GO:0005634">
    <property type="term" value="C:nucleus"/>
    <property type="evidence" value="ECO:0007669"/>
    <property type="project" value="InterPro"/>
</dbReference>
<organism evidence="5 6">
    <name type="scientific">Bemisia tabaci</name>
    <name type="common">Sweetpotato whitefly</name>
    <name type="synonym">Aleurodes tabaci</name>
    <dbReference type="NCBI Taxonomy" id="7038"/>
    <lineage>
        <taxon>Eukaryota</taxon>
        <taxon>Metazoa</taxon>
        <taxon>Ecdysozoa</taxon>
        <taxon>Arthropoda</taxon>
        <taxon>Hexapoda</taxon>
        <taxon>Insecta</taxon>
        <taxon>Pterygota</taxon>
        <taxon>Neoptera</taxon>
        <taxon>Paraneoptera</taxon>
        <taxon>Hemiptera</taxon>
        <taxon>Sternorrhyncha</taxon>
        <taxon>Aleyrodoidea</taxon>
        <taxon>Aleyrodidae</taxon>
        <taxon>Aleyrodinae</taxon>
        <taxon>Bemisia</taxon>
    </lineage>
</organism>
<evidence type="ECO:0008006" key="7">
    <source>
        <dbReference type="Google" id="ProtNLM"/>
    </source>
</evidence>
<dbReference type="KEGG" id="btab:109037413"/>
<evidence type="ECO:0000256" key="2">
    <source>
        <dbReference type="RuleBase" id="RU003876"/>
    </source>
</evidence>
<comment type="similarity">
    <text evidence="1 2">Belongs to the nucleosome assembly protein (NAP) family.</text>
</comment>
<evidence type="ECO:0000256" key="1">
    <source>
        <dbReference type="ARBA" id="ARBA00009947"/>
    </source>
</evidence>
<name>A0A9P0F0Z6_BEMTA</name>
<dbReference type="PANTHER" id="PTHR11875">
    <property type="entry name" value="TESTIS-SPECIFIC Y-ENCODED PROTEIN"/>
    <property type="match status" value="1"/>
</dbReference>